<accession>A0A1U7ZJ18</accession>
<gene>
    <name evidence="4" type="primary">LOC104590699</name>
</gene>
<dbReference type="PANTHER" id="PTHR33223">
    <property type="entry name" value="CCHC-TYPE DOMAIN-CONTAINING PROTEIN"/>
    <property type="match status" value="1"/>
</dbReference>
<sequence>MYDRNFDLDNHLESFRVLMLLYGYSDTLMYRAFQVTFKGAAHRWFSGLPPCSISSWEQFASLYITHFISKQQSQKIVVSLMSIRQKCGESLRSYTNRLKKEELEVQDLDPMVSMHVSINDLLPGLALKCSVAKKTSVGELQGEANHNRGGSDKKGKNGDGCSININNNKNKDNNKKPLGLTYNQYMPLNSSQTQILMQVGKEEYMKWLEKKRNPKRGNPKKYCKYHRGIDHDIEDCYDLKNEIEFLIHHGHLKEYMGDDAGTSSLQQQQQLARVIDVIIGGLASSGALASTYKAYAR</sequence>
<dbReference type="AlphaFoldDB" id="A0A1U7ZJ18"/>
<dbReference type="InterPro" id="IPR005162">
    <property type="entry name" value="Retrotrans_gag_dom"/>
</dbReference>
<proteinExistence type="predicted"/>
<reference evidence="4" key="1">
    <citation type="submission" date="2025-08" db="UniProtKB">
        <authorList>
            <consortium name="RefSeq"/>
        </authorList>
    </citation>
    <scope>IDENTIFICATION</scope>
</reference>
<dbReference type="RefSeq" id="XP_010247735.1">
    <property type="nucleotide sequence ID" value="XM_010249433.1"/>
</dbReference>
<dbReference type="OMA" id="QGEANHN"/>
<dbReference type="OrthoDB" id="1740536at2759"/>
<feature type="domain" description="Retrotransposon gag" evidence="2">
    <location>
        <begin position="32"/>
        <end position="106"/>
    </location>
</feature>
<keyword evidence="3" id="KW-1185">Reference proteome</keyword>
<dbReference type="eggNOG" id="ENOG502SSWU">
    <property type="taxonomic scope" value="Eukaryota"/>
</dbReference>
<dbReference type="GeneID" id="104590699"/>
<feature type="compositionally biased region" description="Low complexity" evidence="1">
    <location>
        <begin position="159"/>
        <end position="168"/>
    </location>
</feature>
<dbReference type="Proteomes" id="UP000189703">
    <property type="component" value="Unplaced"/>
</dbReference>
<evidence type="ECO:0000256" key="1">
    <source>
        <dbReference type="SAM" id="MobiDB-lite"/>
    </source>
</evidence>
<protein>
    <submittedName>
        <fullName evidence="4">Uncharacterized protein LOC104590699</fullName>
    </submittedName>
</protein>
<evidence type="ECO:0000313" key="3">
    <source>
        <dbReference type="Proteomes" id="UP000189703"/>
    </source>
</evidence>
<evidence type="ECO:0000313" key="4">
    <source>
        <dbReference type="RefSeq" id="XP_010247735.1"/>
    </source>
</evidence>
<dbReference type="PANTHER" id="PTHR33223:SF10">
    <property type="entry name" value="AMINOTRANSFERASE-LIKE PLANT MOBILE DOMAIN-CONTAINING PROTEIN"/>
    <property type="match status" value="1"/>
</dbReference>
<dbReference type="Pfam" id="PF03732">
    <property type="entry name" value="Retrotrans_gag"/>
    <property type="match status" value="1"/>
</dbReference>
<organism evidence="3 4">
    <name type="scientific">Nelumbo nucifera</name>
    <name type="common">Sacred lotus</name>
    <dbReference type="NCBI Taxonomy" id="4432"/>
    <lineage>
        <taxon>Eukaryota</taxon>
        <taxon>Viridiplantae</taxon>
        <taxon>Streptophyta</taxon>
        <taxon>Embryophyta</taxon>
        <taxon>Tracheophyta</taxon>
        <taxon>Spermatophyta</taxon>
        <taxon>Magnoliopsida</taxon>
        <taxon>Proteales</taxon>
        <taxon>Nelumbonaceae</taxon>
        <taxon>Nelumbo</taxon>
    </lineage>
</organism>
<dbReference type="InParanoid" id="A0A1U7ZJ18"/>
<evidence type="ECO:0000259" key="2">
    <source>
        <dbReference type="Pfam" id="PF03732"/>
    </source>
</evidence>
<feature type="region of interest" description="Disordered" evidence="1">
    <location>
        <begin position="140"/>
        <end position="177"/>
    </location>
</feature>
<dbReference type="KEGG" id="nnu:104590699"/>
<feature type="compositionally biased region" description="Basic and acidic residues" evidence="1">
    <location>
        <begin position="145"/>
        <end position="157"/>
    </location>
</feature>
<name>A0A1U7ZJ18_NELNU</name>